<evidence type="ECO:0000256" key="2">
    <source>
        <dbReference type="SAM" id="SignalP"/>
    </source>
</evidence>
<dbReference type="AlphaFoldDB" id="A0AA40F2Q5"/>
<comment type="caution">
    <text evidence="5">The sequence shown here is derived from an EMBL/GenBank/DDBJ whole genome shotgun (WGS) entry which is preliminary data.</text>
</comment>
<dbReference type="EMBL" id="JAUKUD010000003">
    <property type="protein sequence ID" value="KAK0750132.1"/>
    <property type="molecule type" value="Genomic_DNA"/>
</dbReference>
<dbReference type="SUPFAM" id="SSF56601">
    <property type="entry name" value="beta-lactamase/transpeptidase-like"/>
    <property type="match status" value="1"/>
</dbReference>
<dbReference type="InterPro" id="IPR012338">
    <property type="entry name" value="Beta-lactam/transpept-like"/>
</dbReference>
<gene>
    <name evidence="5" type="ORF">B0T18DRAFT_366184</name>
</gene>
<dbReference type="InterPro" id="IPR058664">
    <property type="entry name" value="ARB_00930-like_C"/>
</dbReference>
<name>A0AA40F2Q5_9PEZI</name>
<feature type="domain" description="Beta-lactamase-like ARB-00930-like C-terminal" evidence="4">
    <location>
        <begin position="360"/>
        <end position="489"/>
    </location>
</feature>
<dbReference type="Gene3D" id="3.40.710.10">
    <property type="entry name" value="DD-peptidase/beta-lactamase superfamily"/>
    <property type="match status" value="1"/>
</dbReference>
<organism evidence="5 6">
    <name type="scientific">Schizothecium vesticola</name>
    <dbReference type="NCBI Taxonomy" id="314040"/>
    <lineage>
        <taxon>Eukaryota</taxon>
        <taxon>Fungi</taxon>
        <taxon>Dikarya</taxon>
        <taxon>Ascomycota</taxon>
        <taxon>Pezizomycotina</taxon>
        <taxon>Sordariomycetes</taxon>
        <taxon>Sordariomycetidae</taxon>
        <taxon>Sordariales</taxon>
        <taxon>Schizotheciaceae</taxon>
        <taxon>Schizothecium</taxon>
    </lineage>
</organism>
<evidence type="ECO:0000313" key="5">
    <source>
        <dbReference type="EMBL" id="KAK0750132.1"/>
    </source>
</evidence>
<dbReference type="Pfam" id="PF00144">
    <property type="entry name" value="Beta-lactamase"/>
    <property type="match status" value="1"/>
</dbReference>
<feature type="domain" description="Beta-lactamase-related" evidence="3">
    <location>
        <begin position="88"/>
        <end position="342"/>
    </location>
</feature>
<feature type="chain" id="PRO_5041310811" evidence="2">
    <location>
        <begin position="17"/>
        <end position="491"/>
    </location>
</feature>
<feature type="signal peptide" evidence="2">
    <location>
        <begin position="1"/>
        <end position="16"/>
    </location>
</feature>
<dbReference type="InterPro" id="IPR051478">
    <property type="entry name" value="Beta-lactamase-like_AB/R"/>
</dbReference>
<dbReference type="PANTHER" id="PTHR22935">
    <property type="entry name" value="PENICILLIN-BINDING PROTEIN"/>
    <property type="match status" value="1"/>
</dbReference>
<proteinExistence type="inferred from homology"/>
<dbReference type="PANTHER" id="PTHR22935:SF95">
    <property type="entry name" value="BETA-LACTAMASE-LIKE 1-RELATED"/>
    <property type="match status" value="1"/>
</dbReference>
<protein>
    <submittedName>
        <fullName evidence="5">Beta-lactamase/transpeptidase-like protein</fullName>
    </submittedName>
</protein>
<comment type="similarity">
    <text evidence="1">Belongs to the beta-lactamase family.</text>
</comment>
<evidence type="ECO:0000256" key="1">
    <source>
        <dbReference type="ARBA" id="ARBA00038473"/>
    </source>
</evidence>
<accession>A0AA40F2Q5</accession>
<evidence type="ECO:0000259" key="3">
    <source>
        <dbReference type="Pfam" id="PF00144"/>
    </source>
</evidence>
<keyword evidence="6" id="KW-1185">Reference proteome</keyword>
<dbReference type="InterPro" id="IPR001466">
    <property type="entry name" value="Beta-lactam-related"/>
</dbReference>
<dbReference type="Pfam" id="PF26335">
    <property type="entry name" value="ARB_00930_C"/>
    <property type="match status" value="1"/>
</dbReference>
<sequence length="491" mass="52721">MFQLLLLPLIASQALGYCPPTGPVLPVPKIPENFKPTTLIAALEALGAGSARLNTTATSFSISMTSLNSVFLDFHHTASSKNSSGVKVVDNDTVYRVASNTKIYIALAILLEFPGKLDDPVGSYIPELKNNKAYKDVTLRLLASHMAGVPRDEFFADLANDTLTSPPGERSAYSNHGFNLLGFALQGKTGKSFQDVIHDDITAPLGLRSTTFVAPTPSKAIIPAGPSSVWYDLDISNFKATAGLYSTPAEMSTFLRSILTSKLLTPARTRAWLKPTSFTGGLNGAAGMPWEIFRVPVAGRVVDVYTKSGDITVYAAYSVLVPEFGVGVTIHAAGAQAYRATAELLDLVATKLVPELETLAREQAKTGYAGTYTSKTAAFMLAVDAGPGLRIQTWTRGGKDVFAGLAVLRGAKNASDVEARLYPVADGRWRMVMETPKEGTGMLAITCDSWMKVDQFRYAGLPVDEFDFQMGQKGVEGIQALGLRQTFVKRA</sequence>
<evidence type="ECO:0000313" key="6">
    <source>
        <dbReference type="Proteomes" id="UP001172155"/>
    </source>
</evidence>
<reference evidence="5" key="1">
    <citation type="submission" date="2023-06" db="EMBL/GenBank/DDBJ databases">
        <title>Genome-scale phylogeny and comparative genomics of the fungal order Sordariales.</title>
        <authorList>
            <consortium name="Lawrence Berkeley National Laboratory"/>
            <person name="Hensen N."/>
            <person name="Bonometti L."/>
            <person name="Westerberg I."/>
            <person name="Brannstrom I.O."/>
            <person name="Guillou S."/>
            <person name="Cros-Aarteil S."/>
            <person name="Calhoun S."/>
            <person name="Haridas S."/>
            <person name="Kuo A."/>
            <person name="Mondo S."/>
            <person name="Pangilinan J."/>
            <person name="Riley R."/>
            <person name="LaButti K."/>
            <person name="Andreopoulos B."/>
            <person name="Lipzen A."/>
            <person name="Chen C."/>
            <person name="Yanf M."/>
            <person name="Daum C."/>
            <person name="Ng V."/>
            <person name="Clum A."/>
            <person name="Steindorff A."/>
            <person name="Ohm R."/>
            <person name="Martin F."/>
            <person name="Silar P."/>
            <person name="Natvig D."/>
            <person name="Lalanne C."/>
            <person name="Gautier V."/>
            <person name="Ament-velasquez S.L."/>
            <person name="Kruys A."/>
            <person name="Hutchinson M.I."/>
            <person name="Powell A.J."/>
            <person name="Barry K."/>
            <person name="Miller A.N."/>
            <person name="Grigoriev I.V."/>
            <person name="Debuchy R."/>
            <person name="Gladieux P."/>
            <person name="Thoren M.H."/>
            <person name="Johannesson H."/>
        </authorList>
    </citation>
    <scope>NUCLEOTIDE SEQUENCE</scope>
    <source>
        <strain evidence="5">SMH3187-1</strain>
    </source>
</reference>
<dbReference type="Proteomes" id="UP001172155">
    <property type="component" value="Unassembled WGS sequence"/>
</dbReference>
<evidence type="ECO:0000259" key="4">
    <source>
        <dbReference type="Pfam" id="PF26335"/>
    </source>
</evidence>
<keyword evidence="2" id="KW-0732">Signal</keyword>